<accession>A0A6J0SVX8</accession>
<dbReference type="Gene3D" id="1.10.418.20">
    <property type="match status" value="2"/>
</dbReference>
<evidence type="ECO:0000256" key="1">
    <source>
        <dbReference type="ARBA" id="ARBA00005234"/>
    </source>
</evidence>
<feature type="compositionally biased region" description="Polar residues" evidence="6">
    <location>
        <begin position="289"/>
        <end position="308"/>
    </location>
</feature>
<dbReference type="OrthoDB" id="442460at2759"/>
<evidence type="ECO:0000313" key="9">
    <source>
        <dbReference type="RefSeq" id="XP_020640551.2"/>
    </source>
</evidence>
<dbReference type="RefSeq" id="XP_020640551.2">
    <property type="nucleotide sequence ID" value="XM_020784892.2"/>
</dbReference>
<dbReference type="PANTHER" id="PTHR46896:SF2">
    <property type="entry name" value="SENTRIN-SPECIFIC PROTEASE 7"/>
    <property type="match status" value="1"/>
</dbReference>
<dbReference type="SUPFAM" id="SSF54001">
    <property type="entry name" value="Cysteine proteinases"/>
    <property type="match status" value="1"/>
</dbReference>
<evidence type="ECO:0000256" key="3">
    <source>
        <dbReference type="ARBA" id="ARBA00022670"/>
    </source>
</evidence>
<dbReference type="GO" id="GO:0006508">
    <property type="term" value="P:proteolysis"/>
    <property type="evidence" value="ECO:0007669"/>
    <property type="project" value="UniProtKB-KW"/>
</dbReference>
<evidence type="ECO:0000256" key="5">
    <source>
        <dbReference type="ARBA" id="ARBA00022801"/>
    </source>
</evidence>
<feature type="region of interest" description="Disordered" evidence="6">
    <location>
        <begin position="1"/>
        <end position="29"/>
    </location>
</feature>
<gene>
    <name evidence="9" type="primary">SENP7</name>
</gene>
<feature type="region of interest" description="Disordered" evidence="6">
    <location>
        <begin position="262"/>
        <end position="337"/>
    </location>
</feature>
<dbReference type="Gene3D" id="3.30.310.130">
    <property type="entry name" value="Ubiquitin-related"/>
    <property type="match status" value="2"/>
</dbReference>
<protein>
    <submittedName>
        <fullName evidence="9">Sentrin-specific protease 7 isoform X1</fullName>
    </submittedName>
</protein>
<sequence>MEECGKKPSVQQKYRIPKKGLNKDAQSDDVYVQSPLSRLPDAYQWENPLQGWTSGSRNKTYSSWKRKRHSENCSSDEGSAYGYGRQPKVILTNVLETEIGRKYIKTQLITDANLSHGVKLQTDQQTSSSVDSVEIWQILSPLRESLLISERQPKVTLTNVLRTKTGRQYMQRQLLNDLNVSDANMLQSDEQLSSSIANLESCQKISCQQSRILSKRYGRCHRMANDWKPPKDAKSNNALLTIRKCDVLLEDYFIKNEDWTEKRRKDPKYQTTNLKETHFRNSESRRQSDVSLNQCNSYSSQKSPLSNKEQMRERIPSPVCRSPNKNHKNNLQQENNPQLLEPVSGERFIPADNDTVVGCPHENSSKSSSRREVHSITSKEKEMPPLVPVAKKQKIDITLPPEEPLNKPERSKEAADPVEPIVLSSDEDEGNVEAKDPEKYFQTGKGYGHKKKEKKQESELLVPEVLSQSVTESKTEQVSEELLALKSTADDSNLREQLDLALDIKFEMLFVGKYKGPATDCFRFTTRCIKIPFEVAHNKKIELSLDPMHLRRLGLWMNNDPSIVKHDFIIFLWLSSDYVGQIENKVGLSILNRQVKNTEHVFIKLLEPLTGEEHVMLNKILVEISKKNPSPDLTNSIPWEEVLQEISCEEDSCFMDYCYESFQQQLQKDSVSVLTETPPQQVSKASVPKPNYTVLQKQSNGQYSFSISSTKRSEWKELREAGPVQNLIIYPPPPAKGGLGVTREDLECLEHGEFLNDVIIDFYLKYLLLEKAPKELADRSHIFSSFFYKCLTRTEKTSEENPKLSLAQRRHRRVKRWTRYINIFNKDYIFVPVNEESHWYIAVICFPWLEEVVYEDSPGQCSQQSSLQQFPPQLEIRNETVKTESVLVFKDIKNDKEKSAVNSNVQPNGNIQASVISPGLDSCSSKSTSSMSTHKKISKRPCILILDSLKASSVQNTIQLLREYLEAEWEAKRKTSREFSKSVMVDFCPRVPKQDNSSDCGLYLLQYVETFFQSPVVNFELPIHLERWFPRRIVRSKREEIRNLILQLHLQQQSGSKS</sequence>
<keyword evidence="4" id="KW-0833">Ubl conjugation pathway</keyword>
<evidence type="ECO:0000256" key="6">
    <source>
        <dbReference type="SAM" id="MobiDB-lite"/>
    </source>
</evidence>
<evidence type="ECO:0000256" key="4">
    <source>
        <dbReference type="ARBA" id="ARBA00022786"/>
    </source>
</evidence>
<keyword evidence="8" id="KW-1185">Reference proteome</keyword>
<dbReference type="PROSITE" id="PS50600">
    <property type="entry name" value="ULP_PROTEASE"/>
    <property type="match status" value="1"/>
</dbReference>
<dbReference type="Proteomes" id="UP001652642">
    <property type="component" value="Chromosome 3"/>
</dbReference>
<dbReference type="GO" id="GO:0008233">
    <property type="term" value="F:peptidase activity"/>
    <property type="evidence" value="ECO:0007669"/>
    <property type="project" value="UniProtKB-KW"/>
</dbReference>
<dbReference type="InterPro" id="IPR003653">
    <property type="entry name" value="Peptidase_C48_C"/>
</dbReference>
<keyword evidence="2" id="KW-0597">Phosphoprotein</keyword>
<dbReference type="GeneID" id="110074588"/>
<reference evidence="9" key="1">
    <citation type="submission" date="2025-08" db="UniProtKB">
        <authorList>
            <consortium name="RefSeq"/>
        </authorList>
    </citation>
    <scope>IDENTIFICATION</scope>
</reference>
<keyword evidence="3 9" id="KW-0645">Protease</keyword>
<feature type="domain" description="Ubiquitin-like protease family profile" evidence="7">
    <location>
        <begin position="739"/>
        <end position="1011"/>
    </location>
</feature>
<evidence type="ECO:0000259" key="7">
    <source>
        <dbReference type="PROSITE" id="PS50600"/>
    </source>
</evidence>
<evidence type="ECO:0000313" key="8">
    <source>
        <dbReference type="Proteomes" id="UP001652642"/>
    </source>
</evidence>
<keyword evidence="5" id="KW-0378">Hydrolase</keyword>
<feature type="compositionally biased region" description="Basic and acidic residues" evidence="6">
    <location>
        <begin position="275"/>
        <end position="288"/>
    </location>
</feature>
<organism evidence="8 9">
    <name type="scientific">Pogona vitticeps</name>
    <name type="common">central bearded dragon</name>
    <dbReference type="NCBI Taxonomy" id="103695"/>
    <lineage>
        <taxon>Eukaryota</taxon>
        <taxon>Metazoa</taxon>
        <taxon>Chordata</taxon>
        <taxon>Craniata</taxon>
        <taxon>Vertebrata</taxon>
        <taxon>Euteleostomi</taxon>
        <taxon>Lepidosauria</taxon>
        <taxon>Squamata</taxon>
        <taxon>Bifurcata</taxon>
        <taxon>Unidentata</taxon>
        <taxon>Episquamata</taxon>
        <taxon>Toxicofera</taxon>
        <taxon>Iguania</taxon>
        <taxon>Acrodonta</taxon>
        <taxon>Agamidae</taxon>
        <taxon>Amphibolurinae</taxon>
        <taxon>Pogona</taxon>
    </lineage>
</organism>
<comment type="similarity">
    <text evidence="1">Belongs to the peptidase C48 family.</text>
</comment>
<proteinExistence type="inferred from homology"/>
<dbReference type="InterPro" id="IPR038765">
    <property type="entry name" value="Papain-like_cys_pep_sf"/>
</dbReference>
<dbReference type="Pfam" id="PF02902">
    <property type="entry name" value="Peptidase_C48"/>
    <property type="match status" value="1"/>
</dbReference>
<evidence type="ECO:0000256" key="2">
    <source>
        <dbReference type="ARBA" id="ARBA00022553"/>
    </source>
</evidence>
<feature type="region of interest" description="Disordered" evidence="6">
    <location>
        <begin position="56"/>
        <end position="77"/>
    </location>
</feature>
<name>A0A6J0SVX8_9SAUR</name>
<dbReference type="PANTHER" id="PTHR46896">
    <property type="entry name" value="SENTRIN-SPECIFIC PROTEASE"/>
    <property type="match status" value="1"/>
</dbReference>
<dbReference type="InterPro" id="IPR051947">
    <property type="entry name" value="Sentrin-specific_protease"/>
</dbReference>